<keyword evidence="3" id="KW-1185">Reference proteome</keyword>
<feature type="domain" description="ISXO2-like transposase" evidence="1">
    <location>
        <begin position="46"/>
        <end position="186"/>
    </location>
</feature>
<organism evidence="2 3">
    <name type="scientific">Desulfosarcina ovata subsp. ovata</name>
    <dbReference type="NCBI Taxonomy" id="2752305"/>
    <lineage>
        <taxon>Bacteria</taxon>
        <taxon>Pseudomonadati</taxon>
        <taxon>Thermodesulfobacteriota</taxon>
        <taxon>Desulfobacteria</taxon>
        <taxon>Desulfobacterales</taxon>
        <taxon>Desulfosarcinaceae</taxon>
        <taxon>Desulfosarcina</taxon>
    </lineage>
</organism>
<dbReference type="AlphaFoldDB" id="A0A5K8A7T3"/>
<dbReference type="Proteomes" id="UP000422108">
    <property type="component" value="Chromosome"/>
</dbReference>
<evidence type="ECO:0000259" key="1">
    <source>
        <dbReference type="SMART" id="SM01126"/>
    </source>
</evidence>
<gene>
    <name evidence="2" type="ORF">DSCOOX_17290</name>
</gene>
<accession>A0A5K8A7T3</accession>
<evidence type="ECO:0000313" key="2">
    <source>
        <dbReference type="EMBL" id="BBO88549.1"/>
    </source>
</evidence>
<dbReference type="NCBIfam" id="NF033547">
    <property type="entry name" value="transpos_IS1595"/>
    <property type="match status" value="1"/>
</dbReference>
<evidence type="ECO:0000313" key="3">
    <source>
        <dbReference type="Proteomes" id="UP000422108"/>
    </source>
</evidence>
<reference evidence="2 3" key="1">
    <citation type="submission" date="2019-11" db="EMBL/GenBank/DDBJ databases">
        <title>Comparative genomics of hydrocarbon-degrading Desulfosarcina strains.</title>
        <authorList>
            <person name="Watanabe M."/>
            <person name="Kojima H."/>
            <person name="Fukui M."/>
        </authorList>
    </citation>
    <scope>NUCLEOTIDE SEQUENCE [LARGE SCALE GENOMIC DNA]</scope>
    <source>
        <strain evidence="3">oXyS1</strain>
    </source>
</reference>
<dbReference type="Pfam" id="PF12762">
    <property type="entry name" value="DDE_Tnp_IS1595"/>
    <property type="match status" value="1"/>
</dbReference>
<dbReference type="InterPro" id="IPR024445">
    <property type="entry name" value="Tnp_ISXO2-like"/>
</dbReference>
<dbReference type="SMART" id="SM01126">
    <property type="entry name" value="DDE_Tnp_IS1595"/>
    <property type="match status" value="1"/>
</dbReference>
<protein>
    <recommendedName>
        <fullName evidence="1">ISXO2-like transposase domain-containing protein</fullName>
    </recommendedName>
</protein>
<dbReference type="EMBL" id="AP021879">
    <property type="protein sequence ID" value="BBO88549.1"/>
    <property type="molecule type" value="Genomic_DNA"/>
</dbReference>
<name>A0A5K8A7T3_9BACT</name>
<proteinExistence type="predicted"/>
<sequence>MWHITNQKYGANALGLKRLLGLGSYHTAWQWLHKLRRAMVRPNRDKLCDLVEVDETYVGGAKPGKRGRGAAGKALVGIAVEMNSDEDDHALGRIRLQHLENASAESLIPFIQNVVQPDSTIRTDDWAAYANLNDYGFKHVSLGSKELKSVHLVAALLKRWLLGTYQGAVRPSHLTYYLDEFTFRFNRRKSASRGKLFYRLVQQAMMVDPVPAPSLKGPALPFLTGQDNSNLDPLDADLDHNI</sequence>